<dbReference type="SUPFAM" id="SSF51735">
    <property type="entry name" value="NAD(P)-binding Rossmann-fold domains"/>
    <property type="match status" value="1"/>
</dbReference>
<dbReference type="Pfam" id="PF01370">
    <property type="entry name" value="Epimerase"/>
    <property type="match status" value="1"/>
</dbReference>
<proteinExistence type="inferred from homology"/>
<evidence type="ECO:0000313" key="4">
    <source>
        <dbReference type="Proteomes" id="UP000185779"/>
    </source>
</evidence>
<dbReference type="Proteomes" id="UP000185779">
    <property type="component" value="Unassembled WGS sequence"/>
</dbReference>
<comment type="caution">
    <text evidence="3">The sequence shown here is derived from an EMBL/GenBank/DDBJ whole genome shotgun (WGS) entry which is preliminary data.</text>
</comment>
<dbReference type="AlphaFoldDB" id="A0A1F2P7U6"/>
<dbReference type="STRING" id="1839936.SBU_000365"/>
<evidence type="ECO:0000259" key="2">
    <source>
        <dbReference type="Pfam" id="PF01370"/>
    </source>
</evidence>
<keyword evidence="4" id="KW-1185">Reference proteome</keyword>
<evidence type="ECO:0000256" key="1">
    <source>
        <dbReference type="ARBA" id="ARBA00007637"/>
    </source>
</evidence>
<dbReference type="InterPro" id="IPR036291">
    <property type="entry name" value="NAD(P)-bd_dom_sf"/>
</dbReference>
<dbReference type="EMBL" id="LYOR01000001">
    <property type="protein sequence ID" value="OFV67072.1"/>
    <property type="molecule type" value="Genomic_DNA"/>
</dbReference>
<accession>A0A1F2P7U6</accession>
<dbReference type="PATRIC" id="fig|1839936.3.peg.367"/>
<protein>
    <submittedName>
        <fullName evidence="3">Nucleoside-diphosphate sugar epimerase</fullName>
    </submittedName>
</protein>
<organism evidence="3 4">
    <name type="scientific">Candidatus Syntropharchaeum butanivorans</name>
    <dbReference type="NCBI Taxonomy" id="1839936"/>
    <lineage>
        <taxon>Archaea</taxon>
        <taxon>Methanobacteriati</taxon>
        <taxon>Methanobacteriota</taxon>
        <taxon>Stenosarchaea group</taxon>
        <taxon>Methanomicrobia</taxon>
        <taxon>Methanosarcinales</taxon>
        <taxon>ANME-2 cluster</taxon>
        <taxon>Candidatus Syntropharchaeum</taxon>
    </lineage>
</organism>
<dbReference type="PANTHER" id="PTHR43000">
    <property type="entry name" value="DTDP-D-GLUCOSE 4,6-DEHYDRATASE-RELATED"/>
    <property type="match status" value="1"/>
</dbReference>
<dbReference type="InterPro" id="IPR001509">
    <property type="entry name" value="Epimerase_deHydtase"/>
</dbReference>
<reference evidence="3" key="1">
    <citation type="submission" date="2016-05" db="EMBL/GenBank/DDBJ databases">
        <title>Microbial consortia oxidize butane by reversing methanogenesis.</title>
        <authorList>
            <person name="Laso-Perez R."/>
            <person name="Richter M."/>
            <person name="Wegener G."/>
            <person name="Musat F."/>
        </authorList>
    </citation>
    <scope>NUCLEOTIDE SEQUENCE [LARGE SCALE GENOMIC DNA]</scope>
    <source>
        <strain evidence="3">BOX1</strain>
    </source>
</reference>
<dbReference type="Gene3D" id="3.40.50.720">
    <property type="entry name" value="NAD(P)-binding Rossmann-like Domain"/>
    <property type="match status" value="1"/>
</dbReference>
<sequence length="342" mass="38753">MKVLVTGGCGFVGSHTCEYYIKKGDEVVAFDNMTEYELKRTGYNSRVAREHNWKFLEDLGVRMVKGDVCNLPEILEAAKGCDYIVHTAAQPAMTIAIEEPELDLRTNVLGTFNVLEAARRYDIPVVNCSTIHVYGNKINENLREEETRYTCDPPSIDENYPIMQGTITPLHASKRSGELYVQCYIDTYNLEAATFRLTGMYGPRQFGGVDHGWVANFVIRTVMELPITIFGTGKQVRDILYASDVAKAFDAFYRRKKPGLYTIGGGIDHAISLIECLDLIKEITGKEQTIVYENSRLGDLAYFVCDITKAKHELNWEPTVSNREGIERLVEWVEENKEIFRG</sequence>
<comment type="similarity">
    <text evidence="1">Belongs to the NAD(P)-dependent epimerase/dehydratase family.</text>
</comment>
<evidence type="ECO:0000313" key="3">
    <source>
        <dbReference type="EMBL" id="OFV67072.1"/>
    </source>
</evidence>
<gene>
    <name evidence="3" type="ORF">SBU_000365</name>
</gene>
<name>A0A1F2P7U6_9EURY</name>
<feature type="domain" description="NAD-dependent epimerase/dehydratase" evidence="2">
    <location>
        <begin position="3"/>
        <end position="264"/>
    </location>
</feature>